<evidence type="ECO:0000313" key="2">
    <source>
        <dbReference type="Proteomes" id="UP000824120"/>
    </source>
</evidence>
<evidence type="ECO:0000313" key="1">
    <source>
        <dbReference type="EMBL" id="KAG5589308.1"/>
    </source>
</evidence>
<reference evidence="1 2" key="1">
    <citation type="submission" date="2020-09" db="EMBL/GenBank/DDBJ databases">
        <title>De no assembly of potato wild relative species, Solanum commersonii.</title>
        <authorList>
            <person name="Cho K."/>
        </authorList>
    </citation>
    <scope>NUCLEOTIDE SEQUENCE [LARGE SCALE GENOMIC DNA]</scope>
    <source>
        <strain evidence="1">LZ3.2</strain>
        <tissue evidence="1">Leaf</tissue>
    </source>
</reference>
<dbReference type="OrthoDB" id="1426881at2759"/>
<proteinExistence type="predicted"/>
<sequence length="63" mass="7330">MIEALDLLLKDLMETNILLLEKLLSRFFQYLMRIGHGKEKINSRGKIEIPCSFIIPSIDEKIP</sequence>
<dbReference type="Proteomes" id="UP000824120">
    <property type="component" value="Chromosome 8"/>
</dbReference>
<protein>
    <submittedName>
        <fullName evidence="1">Uncharacterized protein</fullName>
    </submittedName>
</protein>
<gene>
    <name evidence="1" type="ORF">H5410_039822</name>
</gene>
<name>A0A9J5XPM0_SOLCO</name>
<comment type="caution">
    <text evidence="1">The sequence shown here is derived from an EMBL/GenBank/DDBJ whole genome shotgun (WGS) entry which is preliminary data.</text>
</comment>
<keyword evidence="2" id="KW-1185">Reference proteome</keyword>
<dbReference type="AlphaFoldDB" id="A0A9J5XPM0"/>
<organism evidence="1 2">
    <name type="scientific">Solanum commersonii</name>
    <name type="common">Commerson's wild potato</name>
    <name type="synonym">Commerson's nightshade</name>
    <dbReference type="NCBI Taxonomy" id="4109"/>
    <lineage>
        <taxon>Eukaryota</taxon>
        <taxon>Viridiplantae</taxon>
        <taxon>Streptophyta</taxon>
        <taxon>Embryophyta</taxon>
        <taxon>Tracheophyta</taxon>
        <taxon>Spermatophyta</taxon>
        <taxon>Magnoliopsida</taxon>
        <taxon>eudicotyledons</taxon>
        <taxon>Gunneridae</taxon>
        <taxon>Pentapetalae</taxon>
        <taxon>asterids</taxon>
        <taxon>lamiids</taxon>
        <taxon>Solanales</taxon>
        <taxon>Solanaceae</taxon>
        <taxon>Solanoideae</taxon>
        <taxon>Solaneae</taxon>
        <taxon>Solanum</taxon>
    </lineage>
</organism>
<accession>A0A9J5XPM0</accession>
<dbReference type="EMBL" id="JACXVP010000008">
    <property type="protein sequence ID" value="KAG5589308.1"/>
    <property type="molecule type" value="Genomic_DNA"/>
</dbReference>